<keyword evidence="4 7" id="KW-0547">Nucleotide-binding</keyword>
<dbReference type="InterPro" id="IPR012094">
    <property type="entry name" value="tRNA_Ile_lys_synt"/>
</dbReference>
<name>A0A7Y4P613_9BURK</name>
<dbReference type="SUPFAM" id="SSF82829">
    <property type="entry name" value="MesJ substrate recognition domain-like"/>
    <property type="match status" value="1"/>
</dbReference>
<dbReference type="Gene3D" id="3.40.50.620">
    <property type="entry name" value="HUPs"/>
    <property type="match status" value="1"/>
</dbReference>
<reference evidence="10 11" key="1">
    <citation type="submission" date="2020-05" db="EMBL/GenBank/DDBJ databases">
        <authorList>
            <person name="Niu N."/>
        </authorList>
    </citation>
    <scope>NUCLEOTIDE SEQUENCE [LARGE SCALE GENOMIC DNA]</scope>
    <source>
        <strain evidence="10 11">LMG10982</strain>
    </source>
</reference>
<comment type="similarity">
    <text evidence="7">Belongs to the tRNA(Ile)-lysidine synthase family.</text>
</comment>
<dbReference type="EMBL" id="JABGBO010000004">
    <property type="protein sequence ID" value="NOL49439.1"/>
    <property type="molecule type" value="Genomic_DNA"/>
</dbReference>
<dbReference type="GO" id="GO:0006400">
    <property type="term" value="P:tRNA modification"/>
    <property type="evidence" value="ECO:0007669"/>
    <property type="project" value="UniProtKB-UniRule"/>
</dbReference>
<dbReference type="CDD" id="cd01992">
    <property type="entry name" value="TilS_N"/>
    <property type="match status" value="1"/>
</dbReference>
<evidence type="ECO:0000259" key="9">
    <source>
        <dbReference type="Pfam" id="PF09179"/>
    </source>
</evidence>
<sequence>MGQTHLSLSRFPHHASSLLKPLADLFAALRGNSVAIGLSGGADSAMLAVCAAELAHEYDIVLHCVHIHHGLMAAADDWQQHCQQLVDLLSQFHLSRIIFSPIAVSVDKQSGLGIEGAAREARYQAFLGYAQQHQVHHFLLAHHLDDQAETLLLRLLRGSGIKGMQGMREESVRYVDNALPTMSSGGEQSICYKEEDVADNTDGVLVTSNNKGYAVHFYRPWLSIERSAILSLADWFAKQTQWLAVQDESNLDVKYKRGAIRQHLAPVLNEYWCGWKRNIARHAHLMTEAQQMIEDLSAQDFAQLTPSEDRRSFDLKAWRSLPAYRQSYVLRYWLALHGVEMPTERRLQEWMRQLRGVHQLGTDRAVKLVHGEWVVSVQKGRVQLIVSGFVPSA</sequence>
<dbReference type="Pfam" id="PF09179">
    <property type="entry name" value="TilS"/>
    <property type="match status" value="1"/>
</dbReference>
<dbReference type="GO" id="GO:0005737">
    <property type="term" value="C:cytoplasm"/>
    <property type="evidence" value="ECO:0007669"/>
    <property type="project" value="UniProtKB-SubCell"/>
</dbReference>
<evidence type="ECO:0000256" key="2">
    <source>
        <dbReference type="ARBA" id="ARBA00022598"/>
    </source>
</evidence>
<evidence type="ECO:0000256" key="7">
    <source>
        <dbReference type="HAMAP-Rule" id="MF_01161"/>
    </source>
</evidence>
<comment type="domain">
    <text evidence="7">The N-terminal region contains the highly conserved SGGXDS motif, predicted to be a P-loop motif involved in ATP binding.</text>
</comment>
<evidence type="ECO:0000256" key="5">
    <source>
        <dbReference type="ARBA" id="ARBA00022840"/>
    </source>
</evidence>
<evidence type="ECO:0000256" key="6">
    <source>
        <dbReference type="ARBA" id="ARBA00048539"/>
    </source>
</evidence>
<dbReference type="AlphaFoldDB" id="A0A7Y4P613"/>
<dbReference type="PANTHER" id="PTHR43033">
    <property type="entry name" value="TRNA(ILE)-LYSIDINE SYNTHASE-RELATED"/>
    <property type="match status" value="1"/>
</dbReference>
<dbReference type="InterPro" id="IPR014729">
    <property type="entry name" value="Rossmann-like_a/b/a_fold"/>
</dbReference>
<dbReference type="RefSeq" id="WP_171588409.1">
    <property type="nucleotide sequence ID" value="NZ_JABGBO010000004.1"/>
</dbReference>
<comment type="catalytic activity">
    <reaction evidence="6 7">
        <text>cytidine(34) in tRNA(Ile2) + L-lysine + ATP = lysidine(34) in tRNA(Ile2) + AMP + diphosphate + H(+)</text>
        <dbReference type="Rhea" id="RHEA:43744"/>
        <dbReference type="Rhea" id="RHEA-COMP:10625"/>
        <dbReference type="Rhea" id="RHEA-COMP:10670"/>
        <dbReference type="ChEBI" id="CHEBI:15378"/>
        <dbReference type="ChEBI" id="CHEBI:30616"/>
        <dbReference type="ChEBI" id="CHEBI:32551"/>
        <dbReference type="ChEBI" id="CHEBI:33019"/>
        <dbReference type="ChEBI" id="CHEBI:82748"/>
        <dbReference type="ChEBI" id="CHEBI:83665"/>
        <dbReference type="ChEBI" id="CHEBI:456215"/>
        <dbReference type="EC" id="6.3.4.19"/>
    </reaction>
</comment>
<dbReference type="NCBIfam" id="TIGR02432">
    <property type="entry name" value="lysidine_TilS_N"/>
    <property type="match status" value="1"/>
</dbReference>
<dbReference type="HAMAP" id="MF_01161">
    <property type="entry name" value="tRNA_Ile_lys_synt"/>
    <property type="match status" value="1"/>
</dbReference>
<gene>
    <name evidence="7 10" type="primary">tilS</name>
    <name evidence="10" type="ORF">HKX40_04725</name>
</gene>
<dbReference type="InterPro" id="IPR011063">
    <property type="entry name" value="TilS/TtcA_N"/>
</dbReference>
<dbReference type="Pfam" id="PF01171">
    <property type="entry name" value="ATP_bind_3"/>
    <property type="match status" value="1"/>
</dbReference>
<dbReference type="Gene3D" id="1.20.59.20">
    <property type="match status" value="1"/>
</dbReference>
<dbReference type="PANTHER" id="PTHR43033:SF1">
    <property type="entry name" value="TRNA(ILE)-LYSIDINE SYNTHASE-RELATED"/>
    <property type="match status" value="1"/>
</dbReference>
<keyword evidence="5 7" id="KW-0067">ATP-binding</keyword>
<evidence type="ECO:0000313" key="11">
    <source>
        <dbReference type="Proteomes" id="UP000541421"/>
    </source>
</evidence>
<keyword evidence="11" id="KW-1185">Reference proteome</keyword>
<evidence type="ECO:0000256" key="1">
    <source>
        <dbReference type="ARBA" id="ARBA00022490"/>
    </source>
</evidence>
<keyword evidence="2 7" id="KW-0436">Ligase</keyword>
<feature type="domain" description="tRNA(Ile)-lysidine/2-thiocytidine synthase N-terminal" evidence="8">
    <location>
        <begin position="34"/>
        <end position="262"/>
    </location>
</feature>
<dbReference type="InterPro" id="IPR012795">
    <property type="entry name" value="tRNA_Ile_lys_synt_N"/>
</dbReference>
<protein>
    <recommendedName>
        <fullName evidence="7">tRNA(Ile)-lysidine synthase</fullName>
        <ecNumber evidence="7">6.3.4.19</ecNumber>
    </recommendedName>
    <alternativeName>
        <fullName evidence="7">tRNA(Ile)-2-lysyl-cytidine synthase</fullName>
    </alternativeName>
    <alternativeName>
        <fullName evidence="7">tRNA(Ile)-lysidine synthetase</fullName>
    </alternativeName>
</protein>
<dbReference type="GO" id="GO:0032267">
    <property type="term" value="F:tRNA(Ile)-lysidine synthase activity"/>
    <property type="evidence" value="ECO:0007669"/>
    <property type="project" value="UniProtKB-EC"/>
</dbReference>
<dbReference type="GO" id="GO:0005524">
    <property type="term" value="F:ATP binding"/>
    <property type="evidence" value="ECO:0007669"/>
    <property type="project" value="UniProtKB-UniRule"/>
</dbReference>
<feature type="binding site" evidence="7">
    <location>
        <begin position="39"/>
        <end position="44"/>
    </location>
    <ligand>
        <name>ATP</name>
        <dbReference type="ChEBI" id="CHEBI:30616"/>
    </ligand>
</feature>
<proteinExistence type="inferred from homology"/>
<evidence type="ECO:0000256" key="4">
    <source>
        <dbReference type="ARBA" id="ARBA00022741"/>
    </source>
</evidence>
<accession>A0A7Y4P613</accession>
<keyword evidence="1 7" id="KW-0963">Cytoplasm</keyword>
<evidence type="ECO:0000313" key="10">
    <source>
        <dbReference type="EMBL" id="NOL49439.1"/>
    </source>
</evidence>
<comment type="subcellular location">
    <subcellularLocation>
        <location evidence="7">Cytoplasm</location>
    </subcellularLocation>
</comment>
<organism evidence="10 11">
    <name type="scientific">Pelistega europaea</name>
    <dbReference type="NCBI Taxonomy" id="106147"/>
    <lineage>
        <taxon>Bacteria</taxon>
        <taxon>Pseudomonadati</taxon>
        <taxon>Pseudomonadota</taxon>
        <taxon>Betaproteobacteria</taxon>
        <taxon>Burkholderiales</taxon>
        <taxon>Alcaligenaceae</taxon>
        <taxon>Pelistega</taxon>
    </lineage>
</organism>
<dbReference type="Proteomes" id="UP000541421">
    <property type="component" value="Unassembled WGS sequence"/>
</dbReference>
<dbReference type="SUPFAM" id="SSF52402">
    <property type="entry name" value="Adenine nucleotide alpha hydrolases-like"/>
    <property type="match status" value="1"/>
</dbReference>
<dbReference type="InterPro" id="IPR015262">
    <property type="entry name" value="tRNA_Ile_lys_synt_subst-bd"/>
</dbReference>
<evidence type="ECO:0000256" key="3">
    <source>
        <dbReference type="ARBA" id="ARBA00022694"/>
    </source>
</evidence>
<feature type="domain" description="tRNA(Ile)-lysidine synthase substrate-binding" evidence="9">
    <location>
        <begin position="314"/>
        <end position="382"/>
    </location>
</feature>
<comment type="caution">
    <text evidence="10">The sequence shown here is derived from an EMBL/GenBank/DDBJ whole genome shotgun (WGS) entry which is preliminary data.</text>
</comment>
<keyword evidence="3 7" id="KW-0819">tRNA processing</keyword>
<dbReference type="EC" id="6.3.4.19" evidence="7"/>
<comment type="function">
    <text evidence="7">Ligates lysine onto the cytidine present at position 34 of the AUA codon-specific tRNA(Ile) that contains the anticodon CAU, in an ATP-dependent manner. Cytidine is converted to lysidine, thus changing the amino acid specificity of the tRNA from methionine to isoleucine.</text>
</comment>
<evidence type="ECO:0000259" key="8">
    <source>
        <dbReference type="Pfam" id="PF01171"/>
    </source>
</evidence>